<dbReference type="AlphaFoldDB" id="A0A4P9W6R4"/>
<dbReference type="EMBL" id="KZ996991">
    <property type="protein sequence ID" value="RKO88024.1"/>
    <property type="molecule type" value="Genomic_DNA"/>
</dbReference>
<feature type="compositionally biased region" description="Polar residues" evidence="1">
    <location>
        <begin position="46"/>
        <end position="57"/>
    </location>
</feature>
<protein>
    <submittedName>
        <fullName evidence="2">Uncharacterized protein</fullName>
    </submittedName>
</protein>
<feature type="region of interest" description="Disordered" evidence="1">
    <location>
        <begin position="44"/>
        <end position="102"/>
    </location>
</feature>
<gene>
    <name evidence="2" type="ORF">BDK51DRAFT_43254</name>
</gene>
<evidence type="ECO:0000256" key="1">
    <source>
        <dbReference type="SAM" id="MobiDB-lite"/>
    </source>
</evidence>
<sequence length="269" mass="28982">MIGTTSVMTGKDLQTLYEENSPVCSWKPGSLTDLFKVEKQRLKNWESPQKDSATTPDVTVRQDDGNSDFTNELGPILAPNPEVATKRSSPEPDPEKEATHLHPAATKKVKIIVRNHEINAIGMSSGQAARAQSTCTSLVAPPSEVQMLEVIAPPKQRSQLTLCAHNDEAQGNLPGIRRRLYTLHGSSTEMTIMLESKTASTKDCLEPSIAKSAVTNASSPDQGYGHKDEVDAKNPQQNVGTNTASGAAITAINQDLCMLARIPIDPKSV</sequence>
<feature type="region of interest" description="Disordered" evidence="1">
    <location>
        <begin position="215"/>
        <end position="241"/>
    </location>
</feature>
<dbReference type="Proteomes" id="UP000269721">
    <property type="component" value="Unassembled WGS sequence"/>
</dbReference>
<proteinExistence type="predicted"/>
<evidence type="ECO:0000313" key="2">
    <source>
        <dbReference type="EMBL" id="RKO88024.1"/>
    </source>
</evidence>
<feature type="compositionally biased region" description="Basic and acidic residues" evidence="1">
    <location>
        <begin position="84"/>
        <end position="100"/>
    </location>
</feature>
<keyword evidence="3" id="KW-1185">Reference proteome</keyword>
<organism evidence="2 3">
    <name type="scientific">Blyttiomyces helicus</name>
    <dbReference type="NCBI Taxonomy" id="388810"/>
    <lineage>
        <taxon>Eukaryota</taxon>
        <taxon>Fungi</taxon>
        <taxon>Fungi incertae sedis</taxon>
        <taxon>Chytridiomycota</taxon>
        <taxon>Chytridiomycota incertae sedis</taxon>
        <taxon>Chytridiomycetes</taxon>
        <taxon>Chytridiomycetes incertae sedis</taxon>
        <taxon>Blyttiomyces</taxon>
    </lineage>
</organism>
<evidence type="ECO:0000313" key="3">
    <source>
        <dbReference type="Proteomes" id="UP000269721"/>
    </source>
</evidence>
<reference evidence="3" key="1">
    <citation type="journal article" date="2018" name="Nat. Microbiol.">
        <title>Leveraging single-cell genomics to expand the fungal tree of life.</title>
        <authorList>
            <person name="Ahrendt S.R."/>
            <person name="Quandt C.A."/>
            <person name="Ciobanu D."/>
            <person name="Clum A."/>
            <person name="Salamov A."/>
            <person name="Andreopoulos B."/>
            <person name="Cheng J.F."/>
            <person name="Woyke T."/>
            <person name="Pelin A."/>
            <person name="Henrissat B."/>
            <person name="Reynolds N.K."/>
            <person name="Benny G.L."/>
            <person name="Smith M.E."/>
            <person name="James T.Y."/>
            <person name="Grigoriev I.V."/>
        </authorList>
    </citation>
    <scope>NUCLEOTIDE SEQUENCE [LARGE SCALE GENOMIC DNA]</scope>
</reference>
<name>A0A4P9W6R4_9FUNG</name>
<accession>A0A4P9W6R4</accession>